<sequence length="321" mass="34607">MTGPGPWTHKGPTDISTIESLDIEDFAPGKFEKFWLNISVSALGPVNVPVFAYRGFAPGPTVGIIGAIHGNEVNGIPVIQQIFARLEKSLRSGGVVGTITGTLIGIPVLNVPGFLDSVRSFDGHDLNRLMPGKSNGAAPQQYAYRVFHEIVTKLDYVFDLHTASVGRQNSLYVRADMNDDNINKMATDLSPQIIVHNSSPGGSLRGCAQQNGIKALTIEIGNPSTFQHDLIMRTVDGISTESSHLLPKLYKKVAETLRKGEVIAEIHSVFGELLQRIVAPDEHDTVIIGLESNPVAKLGNRIVHLGVIGNGFLEVVNDGHL</sequence>
<dbReference type="RefSeq" id="XP_056483611.1">
    <property type="nucleotide sequence ID" value="XM_056632991.1"/>
</dbReference>
<comment type="caution">
    <text evidence="6">The sequence shown here is derived from an EMBL/GenBank/DDBJ whole genome shotgun (WGS) entry which is preliminary data.</text>
</comment>
<dbReference type="GO" id="GO:0046872">
    <property type="term" value="F:metal ion binding"/>
    <property type="evidence" value="ECO:0007669"/>
    <property type="project" value="UniProtKB-KW"/>
</dbReference>
<dbReference type="GO" id="GO:0016788">
    <property type="term" value="F:hydrolase activity, acting on ester bonds"/>
    <property type="evidence" value="ECO:0007669"/>
    <property type="project" value="InterPro"/>
</dbReference>
<evidence type="ECO:0000256" key="1">
    <source>
        <dbReference type="ARBA" id="ARBA00001947"/>
    </source>
</evidence>
<dbReference type="Proteomes" id="UP001147747">
    <property type="component" value="Unassembled WGS sequence"/>
</dbReference>
<dbReference type="InterPro" id="IPR043795">
    <property type="entry name" value="N-alpha-Ac-DABA-like"/>
</dbReference>
<dbReference type="EMBL" id="JAPZBU010000009">
    <property type="protein sequence ID" value="KAJ5385813.1"/>
    <property type="molecule type" value="Genomic_DNA"/>
</dbReference>
<dbReference type="SUPFAM" id="SSF53187">
    <property type="entry name" value="Zn-dependent exopeptidases"/>
    <property type="match status" value="1"/>
</dbReference>
<proteinExistence type="predicted"/>
<reference evidence="6" key="2">
    <citation type="journal article" date="2023" name="IMA Fungus">
        <title>Comparative genomic study of the Penicillium genus elucidates a diverse pangenome and 15 lateral gene transfer events.</title>
        <authorList>
            <person name="Petersen C."/>
            <person name="Sorensen T."/>
            <person name="Nielsen M.R."/>
            <person name="Sondergaard T.E."/>
            <person name="Sorensen J.L."/>
            <person name="Fitzpatrick D.A."/>
            <person name="Frisvad J.C."/>
            <person name="Nielsen K.L."/>
        </authorList>
    </citation>
    <scope>NUCLEOTIDE SEQUENCE</scope>
    <source>
        <strain evidence="6">IBT 29677</strain>
    </source>
</reference>
<dbReference type="GeneID" id="81371971"/>
<accession>A0A9W9VME7</accession>
<evidence type="ECO:0000256" key="4">
    <source>
        <dbReference type="ARBA" id="ARBA00022833"/>
    </source>
</evidence>
<evidence type="ECO:0000313" key="7">
    <source>
        <dbReference type="Proteomes" id="UP001147747"/>
    </source>
</evidence>
<evidence type="ECO:0000256" key="3">
    <source>
        <dbReference type="ARBA" id="ARBA00022801"/>
    </source>
</evidence>
<dbReference type="AlphaFoldDB" id="A0A9W9VME7"/>
<dbReference type="PIRSF" id="PIRSF039012">
    <property type="entry name" value="ASP"/>
    <property type="match status" value="1"/>
</dbReference>
<comment type="cofactor">
    <cofactor evidence="1">
        <name>Zn(2+)</name>
        <dbReference type="ChEBI" id="CHEBI:29105"/>
    </cofactor>
</comment>
<dbReference type="Gene3D" id="3.40.630.10">
    <property type="entry name" value="Zn peptidases"/>
    <property type="match status" value="2"/>
</dbReference>
<dbReference type="PANTHER" id="PTHR37326:SF1">
    <property type="entry name" value="BLL3975 PROTEIN"/>
    <property type="match status" value="1"/>
</dbReference>
<keyword evidence="3" id="KW-0378">Hydrolase</keyword>
<organism evidence="6 7">
    <name type="scientific">Penicillium cosmopolitanum</name>
    <dbReference type="NCBI Taxonomy" id="1131564"/>
    <lineage>
        <taxon>Eukaryota</taxon>
        <taxon>Fungi</taxon>
        <taxon>Dikarya</taxon>
        <taxon>Ascomycota</taxon>
        <taxon>Pezizomycotina</taxon>
        <taxon>Eurotiomycetes</taxon>
        <taxon>Eurotiomycetidae</taxon>
        <taxon>Eurotiales</taxon>
        <taxon>Aspergillaceae</taxon>
        <taxon>Penicillium</taxon>
    </lineage>
</organism>
<dbReference type="Pfam" id="PF24827">
    <property type="entry name" value="AstE_AspA_cat"/>
    <property type="match status" value="1"/>
</dbReference>
<dbReference type="OrthoDB" id="5588846at2759"/>
<protein>
    <recommendedName>
        <fullName evidence="5">Succinylglutamate desuccinylase/Aspartoacylase catalytic domain-containing protein</fullName>
    </recommendedName>
</protein>
<dbReference type="PANTHER" id="PTHR37326">
    <property type="entry name" value="BLL3975 PROTEIN"/>
    <property type="match status" value="1"/>
</dbReference>
<evidence type="ECO:0000313" key="6">
    <source>
        <dbReference type="EMBL" id="KAJ5385813.1"/>
    </source>
</evidence>
<reference evidence="6" key="1">
    <citation type="submission" date="2022-12" db="EMBL/GenBank/DDBJ databases">
        <authorList>
            <person name="Petersen C."/>
        </authorList>
    </citation>
    <scope>NUCLEOTIDE SEQUENCE</scope>
    <source>
        <strain evidence="6">IBT 29677</strain>
    </source>
</reference>
<dbReference type="InterPro" id="IPR053138">
    <property type="entry name" value="N-alpha-Ac-DABA_deacetylase"/>
</dbReference>
<keyword evidence="4" id="KW-0862">Zinc</keyword>
<dbReference type="InterPro" id="IPR055438">
    <property type="entry name" value="AstE_AspA_cat"/>
</dbReference>
<feature type="domain" description="Succinylglutamate desuccinylase/Aspartoacylase catalytic" evidence="5">
    <location>
        <begin position="58"/>
        <end position="240"/>
    </location>
</feature>
<evidence type="ECO:0000259" key="5">
    <source>
        <dbReference type="Pfam" id="PF24827"/>
    </source>
</evidence>
<dbReference type="CDD" id="cd06251">
    <property type="entry name" value="M14_ASTE_ASPA-like"/>
    <property type="match status" value="1"/>
</dbReference>
<evidence type="ECO:0000256" key="2">
    <source>
        <dbReference type="ARBA" id="ARBA00022723"/>
    </source>
</evidence>
<name>A0A9W9VME7_9EURO</name>
<gene>
    <name evidence="6" type="ORF">N7509_008354</name>
</gene>
<dbReference type="GO" id="GO:0016811">
    <property type="term" value="F:hydrolase activity, acting on carbon-nitrogen (but not peptide) bonds, in linear amides"/>
    <property type="evidence" value="ECO:0007669"/>
    <property type="project" value="InterPro"/>
</dbReference>
<keyword evidence="7" id="KW-1185">Reference proteome</keyword>
<keyword evidence="2" id="KW-0479">Metal-binding</keyword>